<dbReference type="SUPFAM" id="SSF51905">
    <property type="entry name" value="FAD/NAD(P)-binding domain"/>
    <property type="match status" value="1"/>
</dbReference>
<accession>A0ABP6Z946</accession>
<organism evidence="4 5">
    <name type="scientific">Kineosporia mesophila</name>
    <dbReference type="NCBI Taxonomy" id="566012"/>
    <lineage>
        <taxon>Bacteria</taxon>
        <taxon>Bacillati</taxon>
        <taxon>Actinomycetota</taxon>
        <taxon>Actinomycetes</taxon>
        <taxon>Kineosporiales</taxon>
        <taxon>Kineosporiaceae</taxon>
        <taxon>Kineosporia</taxon>
    </lineage>
</organism>
<protein>
    <submittedName>
        <fullName evidence="4">2-heptyl-3-hydroxy-4(1H)-quinolone synthase</fullName>
    </submittedName>
</protein>
<dbReference type="InterPro" id="IPR050493">
    <property type="entry name" value="FAD-dep_Monooxygenase_BioMet"/>
</dbReference>
<evidence type="ECO:0000256" key="2">
    <source>
        <dbReference type="ARBA" id="ARBA00023033"/>
    </source>
</evidence>
<dbReference type="EMBL" id="BAAAZO010000002">
    <property type="protein sequence ID" value="GAA3601848.1"/>
    <property type="molecule type" value="Genomic_DNA"/>
</dbReference>
<dbReference type="InterPro" id="IPR036188">
    <property type="entry name" value="FAD/NAD-bd_sf"/>
</dbReference>
<name>A0ABP6Z946_9ACTN</name>
<dbReference type="RefSeq" id="WP_231485205.1">
    <property type="nucleotide sequence ID" value="NZ_BAAAZO010000002.1"/>
</dbReference>
<keyword evidence="2" id="KW-0503">Monooxygenase</keyword>
<feature type="domain" description="FAD-binding" evidence="3">
    <location>
        <begin position="4"/>
        <end position="331"/>
    </location>
</feature>
<dbReference type="PRINTS" id="PR00420">
    <property type="entry name" value="RNGMNOXGNASE"/>
</dbReference>
<dbReference type="PANTHER" id="PTHR13789">
    <property type="entry name" value="MONOOXYGENASE"/>
    <property type="match status" value="1"/>
</dbReference>
<keyword evidence="5" id="KW-1185">Reference proteome</keyword>
<dbReference type="PANTHER" id="PTHR13789:SF309">
    <property type="entry name" value="PUTATIVE (AFU_ORTHOLOGUE AFUA_6G14510)-RELATED"/>
    <property type="match status" value="1"/>
</dbReference>
<evidence type="ECO:0000313" key="4">
    <source>
        <dbReference type="EMBL" id="GAA3601848.1"/>
    </source>
</evidence>
<evidence type="ECO:0000313" key="5">
    <source>
        <dbReference type="Proteomes" id="UP001501074"/>
    </source>
</evidence>
<evidence type="ECO:0000259" key="3">
    <source>
        <dbReference type="Pfam" id="PF01494"/>
    </source>
</evidence>
<keyword evidence="1" id="KW-0560">Oxidoreductase</keyword>
<comment type="caution">
    <text evidence="4">The sequence shown here is derived from an EMBL/GenBank/DDBJ whole genome shotgun (WGS) entry which is preliminary data.</text>
</comment>
<proteinExistence type="predicted"/>
<dbReference type="Proteomes" id="UP001501074">
    <property type="component" value="Unassembled WGS sequence"/>
</dbReference>
<evidence type="ECO:0000256" key="1">
    <source>
        <dbReference type="ARBA" id="ARBA00023002"/>
    </source>
</evidence>
<dbReference type="Gene3D" id="3.50.50.60">
    <property type="entry name" value="FAD/NAD(P)-binding domain"/>
    <property type="match status" value="1"/>
</dbReference>
<dbReference type="Pfam" id="PF01494">
    <property type="entry name" value="FAD_binding_3"/>
    <property type="match status" value="1"/>
</dbReference>
<dbReference type="InterPro" id="IPR002938">
    <property type="entry name" value="FAD-bd"/>
</dbReference>
<sequence length="373" mass="40292">MGEQVLVAGAGIAGLAVARALRGHDVPVVLCERSAESTDRSGLAIVLPGNAVRAIDRLGLGERLASLGSPTQRREYRSARDRLMFGVDEDAFWGPQARPRCVRRSDLLDLLADGLDAPVRRPLAIRTTTAQDESVRVEFGEGTTEDFGFVIGADGIRSAVRSGLPGGAERTQALLSGSNWRFMARNPGVDCWTLWTGPQATFLLVPVDQGQVYGYASSVVGGAVADDPDWLQTTFATYPAPVRQVLEELAGCPDTLYHSLIEEVRSGTWTHGRRVLIGDAAHATAPVWAQGAAMALEDGQVLADLLATQPWDQVGERYQNARRARVQHVQDATDRFSRAAALPAIIRNSLVRFVGPRSYRSTYTPLRTPPAAV</sequence>
<reference evidence="5" key="1">
    <citation type="journal article" date="2019" name="Int. J. Syst. Evol. Microbiol.">
        <title>The Global Catalogue of Microorganisms (GCM) 10K type strain sequencing project: providing services to taxonomists for standard genome sequencing and annotation.</title>
        <authorList>
            <consortium name="The Broad Institute Genomics Platform"/>
            <consortium name="The Broad Institute Genome Sequencing Center for Infectious Disease"/>
            <person name="Wu L."/>
            <person name="Ma J."/>
        </authorList>
    </citation>
    <scope>NUCLEOTIDE SEQUENCE [LARGE SCALE GENOMIC DNA]</scope>
    <source>
        <strain evidence="5">JCM 16902</strain>
    </source>
</reference>
<gene>
    <name evidence="4" type="primary">pqsH</name>
    <name evidence="4" type="ORF">GCM10022223_16990</name>
</gene>